<accession>A0ABZ0L6E3</accession>
<name>A0ABZ0L6E3_9BACL</name>
<evidence type="ECO:0000313" key="7">
    <source>
        <dbReference type="Proteomes" id="UP001303902"/>
    </source>
</evidence>
<comment type="similarity">
    <text evidence="1">Belongs to the peptidase M20A family.</text>
</comment>
<evidence type="ECO:0000256" key="4">
    <source>
        <dbReference type="ARBA" id="ARBA00022801"/>
    </source>
</evidence>
<dbReference type="SUPFAM" id="SSF53187">
    <property type="entry name" value="Zn-dependent exopeptidases"/>
    <property type="match status" value="1"/>
</dbReference>
<keyword evidence="3" id="KW-0479">Metal-binding</keyword>
<dbReference type="Gene3D" id="3.40.630.10">
    <property type="entry name" value="Zn peptidases"/>
    <property type="match status" value="1"/>
</dbReference>
<reference evidence="6 7" key="1">
    <citation type="submission" date="2023-06" db="EMBL/GenBank/DDBJ databases">
        <title>Sporosarcina sp. nov., isolated from Korean tranditional fermented seafood 'Jeotgal'.</title>
        <authorList>
            <person name="Yang A.I."/>
            <person name="Shin N.-R."/>
        </authorList>
    </citation>
    <scope>NUCLEOTIDE SEQUENCE [LARGE SCALE GENOMIC DNA]</scope>
    <source>
        <strain evidence="6 7">T2O-4</strain>
    </source>
</reference>
<dbReference type="EMBL" id="CP129118">
    <property type="protein sequence ID" value="WOV88065.1"/>
    <property type="molecule type" value="Genomic_DNA"/>
</dbReference>
<organism evidence="6 7">
    <name type="scientific">Sporosarcina oncorhynchi</name>
    <dbReference type="NCBI Taxonomy" id="3056444"/>
    <lineage>
        <taxon>Bacteria</taxon>
        <taxon>Bacillati</taxon>
        <taxon>Bacillota</taxon>
        <taxon>Bacilli</taxon>
        <taxon>Bacillales</taxon>
        <taxon>Caryophanaceae</taxon>
        <taxon>Sporosarcina</taxon>
    </lineage>
</organism>
<evidence type="ECO:0000256" key="1">
    <source>
        <dbReference type="ARBA" id="ARBA00006247"/>
    </source>
</evidence>
<keyword evidence="5" id="KW-0862">Zinc</keyword>
<evidence type="ECO:0000256" key="2">
    <source>
        <dbReference type="ARBA" id="ARBA00022670"/>
    </source>
</evidence>
<proteinExistence type="inferred from homology"/>
<dbReference type="PANTHER" id="PTHR45962:SF1">
    <property type="entry name" value="N-FATTY-ACYL-AMINO ACID SYNTHASE_HYDROLASE PM20D1"/>
    <property type="match status" value="1"/>
</dbReference>
<dbReference type="Proteomes" id="UP001303902">
    <property type="component" value="Chromosome"/>
</dbReference>
<keyword evidence="4" id="KW-0378">Hydrolase</keyword>
<evidence type="ECO:0000313" key="6">
    <source>
        <dbReference type="EMBL" id="WOV88065.1"/>
    </source>
</evidence>
<dbReference type="PANTHER" id="PTHR45962">
    <property type="entry name" value="N-FATTY-ACYL-AMINO ACID SYNTHASE/HYDROLASE PM20D1"/>
    <property type="match status" value="1"/>
</dbReference>
<keyword evidence="2" id="KW-0645">Protease</keyword>
<evidence type="ECO:0000256" key="5">
    <source>
        <dbReference type="ARBA" id="ARBA00022833"/>
    </source>
</evidence>
<dbReference type="InterPro" id="IPR047177">
    <property type="entry name" value="Pept_M20A"/>
</dbReference>
<sequence>MMESAATLLSKYIQIDTSTTSGNEKSGLLYMQMVAESFGLYTYYHETTVTKGNLIIALHKEDLLPFYNEVYIKNYRKKGTPFSKEVMVLLSHVDVVDANADDWRYPPYSGEIIEGEIWGRGAIDAKQIGITHLLTMRNLKEMDSPISIIQVITSEEEYGSENGLKRLLSDYPFLWKGVTVWNEGGGFPIQVGDTFFYLVETGQKGNMSFTVTIPQKKSSNPYLPSNQTDIAAFRMVQALHTMKVENESIPASVSKMFSLMVKGMKSDASFDRYDDLIATLPEEHRRMFSAMTKTTFTVTAVHGGKRHPKLKGSYQLSVDVRPLPITKLADVKRVVEQTITDIEPEAIIDWVYESEGYDRELPESMRRILERQLQLGNVETAIVVPFMTIGSNDGKYFNDVQATVLGYCPMTTNMTFDRVLPLVHGVDERIGIVELEFGIQQLTAVFKNIIEESMEGEMSYER</sequence>
<dbReference type="Gene3D" id="1.10.150.900">
    <property type="match status" value="1"/>
</dbReference>
<dbReference type="RefSeq" id="WP_317968751.1">
    <property type="nucleotide sequence ID" value="NZ_CP129118.1"/>
</dbReference>
<keyword evidence="7" id="KW-1185">Reference proteome</keyword>
<evidence type="ECO:0000256" key="3">
    <source>
        <dbReference type="ARBA" id="ARBA00022723"/>
    </source>
</evidence>
<gene>
    <name evidence="6" type="ORF">QWT69_02780</name>
</gene>
<protein>
    <submittedName>
        <fullName evidence="6">M20/M25/M40 family metallo-hydrolase</fullName>
    </submittedName>
</protein>
<dbReference type="InterPro" id="IPR002933">
    <property type="entry name" value="Peptidase_M20"/>
</dbReference>
<dbReference type="Pfam" id="PF01546">
    <property type="entry name" value="Peptidase_M20"/>
    <property type="match status" value="1"/>
</dbReference>